<name>A0ABV2JR19_9GAMM</name>
<dbReference type="PROSITE" id="PS00600">
    <property type="entry name" value="AA_TRANSFER_CLASS_3"/>
    <property type="match status" value="1"/>
</dbReference>
<comment type="caution">
    <text evidence="5">The sequence shown here is derived from an EMBL/GenBank/DDBJ whole genome shotgun (WGS) entry which is preliminary data.</text>
</comment>
<dbReference type="EMBL" id="JBEPMU010000001">
    <property type="protein sequence ID" value="MET3650740.1"/>
    <property type="molecule type" value="Genomic_DNA"/>
</dbReference>
<proteinExistence type="inferred from homology"/>
<dbReference type="InterPro" id="IPR015422">
    <property type="entry name" value="PyrdxlP-dep_Trfase_small"/>
</dbReference>
<accession>A0ABV2JR19</accession>
<evidence type="ECO:0000256" key="3">
    <source>
        <dbReference type="ARBA" id="ARBA00022898"/>
    </source>
</evidence>
<keyword evidence="5" id="KW-0808">Transferase</keyword>
<dbReference type="EC" id="2.6.1.55" evidence="5"/>
<dbReference type="Gene3D" id="3.90.1150.10">
    <property type="entry name" value="Aspartate Aminotransferase, domain 1"/>
    <property type="match status" value="1"/>
</dbReference>
<dbReference type="PANTHER" id="PTHR43094">
    <property type="entry name" value="AMINOTRANSFERASE"/>
    <property type="match status" value="1"/>
</dbReference>
<sequence length="439" mass="46757">MASEHDSVLHSWCVQSQWQAPTVVGGSGAHLQLADGRRILDMSSLAECSNLGHQHPAIVRAIREQAEHLCFVTSAWGAQPRAELAEAILEKAGFDGGRVFFTLAGADANENAVKFARQASGKPHGAIVTRDRSYHGASYACMALSGDARTRAQADPASFGVLHVPPPYAYHGAFGSHDAMSCGERAVEAVATAIDHEGADKVAAVMMEPNAGTNGIVAPDNYWPGLREATRARHVALIADEVMSGFGRCGEWFAWQRYGDAGKPDLMTLAKGLTGAHLPLGAVVLSKDIAARLEHQMLYTGLTYCGHPLSCAAGLAALRAYEQENLIERSRTLGKTLFAELQAMQSRHSVIGDVRGGHGLFAVIELVADRATREPLSPWPRTPDALNALVDAAMADGVSFACRGNLILLAPPLVIGEQDLADALILLDRLLTLFFPSAS</sequence>
<comment type="cofactor">
    <cofactor evidence="1">
        <name>pyridoxal 5'-phosphate</name>
        <dbReference type="ChEBI" id="CHEBI:597326"/>
    </cofactor>
</comment>
<dbReference type="PANTHER" id="PTHR43094:SF1">
    <property type="entry name" value="AMINOTRANSFERASE CLASS-III"/>
    <property type="match status" value="1"/>
</dbReference>
<dbReference type="InterPro" id="IPR015421">
    <property type="entry name" value="PyrdxlP-dep_Trfase_major"/>
</dbReference>
<dbReference type="InterPro" id="IPR015424">
    <property type="entry name" value="PyrdxlP-dep_Trfase"/>
</dbReference>
<dbReference type="InterPro" id="IPR049704">
    <property type="entry name" value="Aminotrans_3_PPA_site"/>
</dbReference>
<evidence type="ECO:0000256" key="2">
    <source>
        <dbReference type="ARBA" id="ARBA00008954"/>
    </source>
</evidence>
<comment type="similarity">
    <text evidence="2 4">Belongs to the class-III pyridoxal-phosphate-dependent aminotransferase family.</text>
</comment>
<evidence type="ECO:0000313" key="5">
    <source>
        <dbReference type="EMBL" id="MET3650740.1"/>
    </source>
</evidence>
<dbReference type="Gene3D" id="3.40.640.10">
    <property type="entry name" value="Type I PLP-dependent aspartate aminotransferase-like (Major domain)"/>
    <property type="match status" value="1"/>
</dbReference>
<keyword evidence="3 4" id="KW-0663">Pyridoxal phosphate</keyword>
<dbReference type="RefSeq" id="WP_354012224.1">
    <property type="nucleotide sequence ID" value="NZ_JBEPMU010000001.1"/>
</dbReference>
<keyword evidence="6" id="KW-1185">Reference proteome</keyword>
<organism evidence="5 6">
    <name type="scientific">Dyella japonica</name>
    <dbReference type="NCBI Taxonomy" id="231455"/>
    <lineage>
        <taxon>Bacteria</taxon>
        <taxon>Pseudomonadati</taxon>
        <taxon>Pseudomonadota</taxon>
        <taxon>Gammaproteobacteria</taxon>
        <taxon>Lysobacterales</taxon>
        <taxon>Rhodanobacteraceae</taxon>
        <taxon>Dyella</taxon>
    </lineage>
</organism>
<reference evidence="5 6" key="1">
    <citation type="submission" date="2024-06" db="EMBL/GenBank/DDBJ databases">
        <title>Sorghum-associated microbial communities from plants grown in Nebraska, USA.</title>
        <authorList>
            <person name="Schachtman D."/>
        </authorList>
    </citation>
    <scope>NUCLEOTIDE SEQUENCE [LARGE SCALE GENOMIC DNA]</scope>
    <source>
        <strain evidence="5 6">1073</strain>
    </source>
</reference>
<evidence type="ECO:0000256" key="1">
    <source>
        <dbReference type="ARBA" id="ARBA00001933"/>
    </source>
</evidence>
<dbReference type="SUPFAM" id="SSF53383">
    <property type="entry name" value="PLP-dependent transferases"/>
    <property type="match status" value="1"/>
</dbReference>
<evidence type="ECO:0000313" key="6">
    <source>
        <dbReference type="Proteomes" id="UP001549184"/>
    </source>
</evidence>
<dbReference type="InterPro" id="IPR005814">
    <property type="entry name" value="Aminotrans_3"/>
</dbReference>
<dbReference type="Pfam" id="PF00202">
    <property type="entry name" value="Aminotran_3"/>
    <property type="match status" value="1"/>
</dbReference>
<dbReference type="CDD" id="cd00610">
    <property type="entry name" value="OAT_like"/>
    <property type="match status" value="1"/>
</dbReference>
<dbReference type="GO" id="GO:0050322">
    <property type="term" value="F:taurine-2-oxoglutarate transaminase activity"/>
    <property type="evidence" value="ECO:0007669"/>
    <property type="project" value="UniProtKB-EC"/>
</dbReference>
<evidence type="ECO:0000256" key="4">
    <source>
        <dbReference type="RuleBase" id="RU003560"/>
    </source>
</evidence>
<gene>
    <name evidence="5" type="ORF">ABIC75_000442</name>
</gene>
<keyword evidence="5" id="KW-0032">Aminotransferase</keyword>
<dbReference type="Proteomes" id="UP001549184">
    <property type="component" value="Unassembled WGS sequence"/>
</dbReference>
<protein>
    <submittedName>
        <fullName evidence="5">Taurine--2-oxoglutarate transaminase</fullName>
        <ecNumber evidence="5">2.6.1.55</ecNumber>
    </submittedName>
</protein>